<sequence>MVIGNASANAWAALLGSTGTVTLRPGACRGVMTGPADAMAQGVTTSTGGVLDVANSAGGTGVPYDVVIVGMSA</sequence>
<protein>
    <submittedName>
        <fullName evidence="1">Uncharacterized protein</fullName>
    </submittedName>
</protein>
<dbReference type="Proteomes" id="UP000608024">
    <property type="component" value="Unassembled WGS sequence"/>
</dbReference>
<organism evidence="1 2">
    <name type="scientific">Streptomyces longispororuber</name>
    <dbReference type="NCBI Taxonomy" id="68230"/>
    <lineage>
        <taxon>Bacteria</taxon>
        <taxon>Bacillati</taxon>
        <taxon>Actinomycetota</taxon>
        <taxon>Actinomycetes</taxon>
        <taxon>Kitasatosporales</taxon>
        <taxon>Streptomycetaceae</taxon>
        <taxon>Streptomyces</taxon>
    </lineage>
</organism>
<evidence type="ECO:0000313" key="1">
    <source>
        <dbReference type="EMBL" id="GHE38752.1"/>
    </source>
</evidence>
<dbReference type="RefSeq" id="WP_190134167.1">
    <property type="nucleotide sequence ID" value="NZ_BNBT01000005.1"/>
</dbReference>
<gene>
    <name evidence="1" type="ORF">GCM10018785_05370</name>
</gene>
<dbReference type="AlphaFoldDB" id="A0A919DEF1"/>
<evidence type="ECO:0000313" key="2">
    <source>
        <dbReference type="Proteomes" id="UP000608024"/>
    </source>
</evidence>
<dbReference type="EMBL" id="BNBT01000005">
    <property type="protein sequence ID" value="GHE38752.1"/>
    <property type="molecule type" value="Genomic_DNA"/>
</dbReference>
<reference evidence="1" key="2">
    <citation type="submission" date="2020-09" db="EMBL/GenBank/DDBJ databases">
        <authorList>
            <person name="Sun Q."/>
            <person name="Ohkuma M."/>
        </authorList>
    </citation>
    <scope>NUCLEOTIDE SEQUENCE</scope>
    <source>
        <strain evidence="1">JCM 4784</strain>
    </source>
</reference>
<comment type="caution">
    <text evidence="1">The sequence shown here is derived from an EMBL/GenBank/DDBJ whole genome shotgun (WGS) entry which is preliminary data.</text>
</comment>
<keyword evidence="2" id="KW-1185">Reference proteome</keyword>
<accession>A0A919DEF1</accession>
<reference evidence="1" key="1">
    <citation type="journal article" date="2014" name="Int. J. Syst. Evol. Microbiol.">
        <title>Complete genome sequence of Corynebacterium casei LMG S-19264T (=DSM 44701T), isolated from a smear-ripened cheese.</title>
        <authorList>
            <consortium name="US DOE Joint Genome Institute (JGI-PGF)"/>
            <person name="Walter F."/>
            <person name="Albersmeier A."/>
            <person name="Kalinowski J."/>
            <person name="Ruckert C."/>
        </authorList>
    </citation>
    <scope>NUCLEOTIDE SEQUENCE</scope>
    <source>
        <strain evidence="1">JCM 4784</strain>
    </source>
</reference>
<name>A0A919DEF1_9ACTN</name>
<proteinExistence type="predicted"/>